<sequence length="92" mass="11204">MNQIVISLRGVASTVWGTARFMWSSIWFDDDWKCREWEMEEKIIQEKKQNEYLEWLAGGRPMIEKDEYLDWLEKKKMTIWNGNGKEKERTNI</sequence>
<reference evidence="1" key="2">
    <citation type="submission" date="2020-11" db="EMBL/GenBank/DDBJ databases">
        <authorList>
            <person name="McCartney M.A."/>
            <person name="Auch B."/>
            <person name="Kono T."/>
            <person name="Mallez S."/>
            <person name="Becker A."/>
            <person name="Gohl D.M."/>
            <person name="Silverstein K.A.T."/>
            <person name="Koren S."/>
            <person name="Bechman K.B."/>
            <person name="Herman A."/>
            <person name="Abrahante J.E."/>
            <person name="Garbe J."/>
        </authorList>
    </citation>
    <scope>NUCLEOTIDE SEQUENCE</scope>
    <source>
        <strain evidence="1">Duluth1</strain>
        <tissue evidence="1">Whole animal</tissue>
    </source>
</reference>
<reference evidence="1" key="1">
    <citation type="journal article" date="2019" name="bioRxiv">
        <title>The Genome of the Zebra Mussel, Dreissena polymorpha: A Resource for Invasive Species Research.</title>
        <authorList>
            <person name="McCartney M.A."/>
            <person name="Auch B."/>
            <person name="Kono T."/>
            <person name="Mallez S."/>
            <person name="Zhang Y."/>
            <person name="Obille A."/>
            <person name="Becker A."/>
            <person name="Abrahante J.E."/>
            <person name="Garbe J."/>
            <person name="Badalamenti J.P."/>
            <person name="Herman A."/>
            <person name="Mangelson H."/>
            <person name="Liachko I."/>
            <person name="Sullivan S."/>
            <person name="Sone E.D."/>
            <person name="Koren S."/>
            <person name="Silverstein K.A.T."/>
            <person name="Beckman K.B."/>
            <person name="Gohl D.M."/>
        </authorList>
    </citation>
    <scope>NUCLEOTIDE SEQUENCE</scope>
    <source>
        <strain evidence="1">Duluth1</strain>
        <tissue evidence="1">Whole animal</tissue>
    </source>
</reference>
<name>A0A9D4RSF7_DREPO</name>
<dbReference type="Proteomes" id="UP000828390">
    <property type="component" value="Unassembled WGS sequence"/>
</dbReference>
<proteinExistence type="predicted"/>
<evidence type="ECO:0000313" key="1">
    <source>
        <dbReference type="EMBL" id="KAH3876917.1"/>
    </source>
</evidence>
<gene>
    <name evidence="1" type="ORF">DPMN_000769</name>
</gene>
<dbReference type="AlphaFoldDB" id="A0A9D4RSF7"/>
<keyword evidence="2" id="KW-1185">Reference proteome</keyword>
<organism evidence="1 2">
    <name type="scientific">Dreissena polymorpha</name>
    <name type="common">Zebra mussel</name>
    <name type="synonym">Mytilus polymorpha</name>
    <dbReference type="NCBI Taxonomy" id="45954"/>
    <lineage>
        <taxon>Eukaryota</taxon>
        <taxon>Metazoa</taxon>
        <taxon>Spiralia</taxon>
        <taxon>Lophotrochozoa</taxon>
        <taxon>Mollusca</taxon>
        <taxon>Bivalvia</taxon>
        <taxon>Autobranchia</taxon>
        <taxon>Heteroconchia</taxon>
        <taxon>Euheterodonta</taxon>
        <taxon>Imparidentia</taxon>
        <taxon>Neoheterodontei</taxon>
        <taxon>Myida</taxon>
        <taxon>Dreissenoidea</taxon>
        <taxon>Dreissenidae</taxon>
        <taxon>Dreissena</taxon>
    </lineage>
</organism>
<protein>
    <submittedName>
        <fullName evidence="1">Uncharacterized protein</fullName>
    </submittedName>
</protein>
<dbReference type="EMBL" id="JAIWYP010000001">
    <property type="protein sequence ID" value="KAH3876917.1"/>
    <property type="molecule type" value="Genomic_DNA"/>
</dbReference>
<accession>A0A9D4RSF7</accession>
<comment type="caution">
    <text evidence="1">The sequence shown here is derived from an EMBL/GenBank/DDBJ whole genome shotgun (WGS) entry which is preliminary data.</text>
</comment>
<evidence type="ECO:0000313" key="2">
    <source>
        <dbReference type="Proteomes" id="UP000828390"/>
    </source>
</evidence>